<feature type="binding site" evidence="21">
    <location>
        <position position="10"/>
    </location>
    <ligand>
        <name>substrate</name>
    </ligand>
</feature>
<evidence type="ECO:0000256" key="5">
    <source>
        <dbReference type="ARBA" id="ARBA00022475"/>
    </source>
</evidence>
<comment type="subcellular location">
    <subcellularLocation>
        <location evidence="1 24">Cell inner membrane</location>
        <topology evidence="1 24">Multi-pass membrane protein</topology>
    </subcellularLocation>
</comment>
<evidence type="ECO:0000313" key="25">
    <source>
        <dbReference type="EMBL" id="MDO6451996.1"/>
    </source>
</evidence>
<dbReference type="Pfam" id="PF01219">
    <property type="entry name" value="DAGK_prokar"/>
    <property type="match status" value="1"/>
</dbReference>
<evidence type="ECO:0000313" key="27">
    <source>
        <dbReference type="Proteomes" id="UP001169862"/>
    </source>
</evidence>
<evidence type="ECO:0000256" key="21">
    <source>
        <dbReference type="PIRSR" id="PIRSR600829-2"/>
    </source>
</evidence>
<dbReference type="EMBL" id="JAUYVO010000001">
    <property type="protein sequence ID" value="MDP2520964.1"/>
    <property type="molecule type" value="Genomic_DNA"/>
</dbReference>
<evidence type="ECO:0000256" key="16">
    <source>
        <dbReference type="ARBA" id="ARBA00023098"/>
    </source>
</evidence>
<keyword evidence="14 23" id="KW-0460">Magnesium</keyword>
<feature type="transmembrane region" description="Helical" evidence="24">
    <location>
        <begin position="56"/>
        <end position="76"/>
    </location>
</feature>
<evidence type="ECO:0000256" key="22">
    <source>
        <dbReference type="PIRSR" id="PIRSR600829-3"/>
    </source>
</evidence>
<dbReference type="RefSeq" id="WP_139303153.1">
    <property type="nucleotide sequence ID" value="NZ_CAXHZV010000014.1"/>
</dbReference>
<evidence type="ECO:0000256" key="9">
    <source>
        <dbReference type="ARBA" id="ARBA00022692"/>
    </source>
</evidence>
<dbReference type="PANTHER" id="PTHR34299">
    <property type="entry name" value="DIACYLGLYCEROL KINASE"/>
    <property type="match status" value="1"/>
</dbReference>
<dbReference type="CDD" id="cd14264">
    <property type="entry name" value="DAGK_IM"/>
    <property type="match status" value="1"/>
</dbReference>
<comment type="function">
    <text evidence="24">Catalyzes the ATP-dependent phosphorylation of sn-l,2-diacylglycerol (DAG) to phosphatidic acid. Involved in the recycling of diacylglycerol produced as a by-product during membrane-derived oligosaccharide (MDO) biosynthesis.</text>
</comment>
<dbReference type="GO" id="GO:0004143">
    <property type="term" value="F:ATP-dependent diacylglycerol kinase activity"/>
    <property type="evidence" value="ECO:0007669"/>
    <property type="project" value="UniProtKB-EC"/>
</dbReference>
<dbReference type="PROSITE" id="PS01069">
    <property type="entry name" value="DAGK_PROKAR"/>
    <property type="match status" value="1"/>
</dbReference>
<accession>A0AAW7XE20</accession>
<evidence type="ECO:0000256" key="19">
    <source>
        <dbReference type="ARBA" id="ARBA00023264"/>
    </source>
</evidence>
<protein>
    <recommendedName>
        <fullName evidence="4 24">Diacylglycerol kinase</fullName>
        <ecNumber evidence="3 24">2.7.1.107</ecNumber>
    </recommendedName>
</protein>
<evidence type="ECO:0000256" key="13">
    <source>
        <dbReference type="ARBA" id="ARBA00022840"/>
    </source>
</evidence>
<evidence type="ECO:0000256" key="6">
    <source>
        <dbReference type="ARBA" id="ARBA00022516"/>
    </source>
</evidence>
<feature type="binding site" evidence="23">
    <location>
        <position position="29"/>
    </location>
    <ligand>
        <name>a divalent metal cation</name>
        <dbReference type="ChEBI" id="CHEBI:60240"/>
    </ligand>
</feature>
<evidence type="ECO:0000256" key="11">
    <source>
        <dbReference type="ARBA" id="ARBA00022741"/>
    </source>
</evidence>
<evidence type="ECO:0000256" key="12">
    <source>
        <dbReference type="ARBA" id="ARBA00022777"/>
    </source>
</evidence>
<keyword evidence="13 22" id="KW-0067">ATP-binding</keyword>
<evidence type="ECO:0000256" key="8">
    <source>
        <dbReference type="ARBA" id="ARBA00022679"/>
    </source>
</evidence>
<organism evidence="25 27">
    <name type="scientific">Neptunomonas phycophila</name>
    <dbReference type="NCBI Taxonomy" id="1572645"/>
    <lineage>
        <taxon>Bacteria</taxon>
        <taxon>Pseudomonadati</taxon>
        <taxon>Pseudomonadota</taxon>
        <taxon>Gammaproteobacteria</taxon>
        <taxon>Oceanospirillales</taxon>
        <taxon>Oceanospirillaceae</taxon>
        <taxon>Neptunomonas</taxon>
    </lineage>
</organism>
<evidence type="ECO:0000256" key="1">
    <source>
        <dbReference type="ARBA" id="ARBA00004429"/>
    </source>
</evidence>
<dbReference type="Proteomes" id="UP001177341">
    <property type="component" value="Unassembled WGS sequence"/>
</dbReference>
<feature type="binding site" evidence="21">
    <location>
        <position position="70"/>
    </location>
    <ligand>
        <name>substrate</name>
    </ligand>
</feature>
<evidence type="ECO:0000256" key="10">
    <source>
        <dbReference type="ARBA" id="ARBA00022723"/>
    </source>
</evidence>
<feature type="transmembrane region" description="Helical" evidence="24">
    <location>
        <begin position="32"/>
        <end position="50"/>
    </location>
</feature>
<feature type="transmembrane region" description="Helical" evidence="24">
    <location>
        <begin position="97"/>
        <end position="118"/>
    </location>
</feature>
<evidence type="ECO:0000313" key="28">
    <source>
        <dbReference type="Proteomes" id="UP001177341"/>
    </source>
</evidence>
<keyword evidence="17 24" id="KW-0472">Membrane</keyword>
<keyword evidence="19 24" id="KW-1208">Phospholipid metabolism</keyword>
<feature type="active site" description="Proton acceptor" evidence="20">
    <location>
        <position position="70"/>
    </location>
</feature>
<name>A0AAW7XE20_9GAMM</name>
<keyword evidence="8 24" id="KW-0808">Transferase</keyword>
<feature type="binding site" evidence="22">
    <location>
        <position position="17"/>
    </location>
    <ligand>
        <name>ATP</name>
        <dbReference type="ChEBI" id="CHEBI:30616"/>
    </ligand>
</feature>
<evidence type="ECO:0000313" key="26">
    <source>
        <dbReference type="EMBL" id="MDP2520964.1"/>
    </source>
</evidence>
<dbReference type="EC" id="2.7.1.107" evidence="3 24"/>
<dbReference type="Proteomes" id="UP001169862">
    <property type="component" value="Unassembled WGS sequence"/>
</dbReference>
<evidence type="ECO:0000256" key="15">
    <source>
        <dbReference type="ARBA" id="ARBA00022989"/>
    </source>
</evidence>
<dbReference type="InterPro" id="IPR000829">
    <property type="entry name" value="DAGK"/>
</dbReference>
<evidence type="ECO:0000256" key="2">
    <source>
        <dbReference type="ARBA" id="ARBA00005967"/>
    </source>
</evidence>
<dbReference type="GO" id="GO:0005886">
    <property type="term" value="C:plasma membrane"/>
    <property type="evidence" value="ECO:0007669"/>
    <property type="project" value="UniProtKB-SubCell"/>
</dbReference>
<dbReference type="GO" id="GO:0006654">
    <property type="term" value="P:phosphatidic acid biosynthetic process"/>
    <property type="evidence" value="ECO:0007669"/>
    <property type="project" value="InterPro"/>
</dbReference>
<feature type="binding site" evidence="23">
    <location>
        <position position="77"/>
    </location>
    <ligand>
        <name>a divalent metal cation</name>
        <dbReference type="ChEBI" id="CHEBI:60240"/>
    </ligand>
</feature>
<dbReference type="GO" id="GO:0046872">
    <property type="term" value="F:metal ion binding"/>
    <property type="evidence" value="ECO:0007669"/>
    <property type="project" value="UniProtKB-KW"/>
</dbReference>
<comment type="similarity">
    <text evidence="2 24">Belongs to the bacterial diacylglycerol kinase family.</text>
</comment>
<dbReference type="InterPro" id="IPR033718">
    <property type="entry name" value="DAGK_prok"/>
</dbReference>
<feature type="binding site" evidence="22">
    <location>
        <position position="77"/>
    </location>
    <ligand>
        <name>ATP</name>
        <dbReference type="ChEBI" id="CHEBI:30616"/>
    </ligand>
</feature>
<gene>
    <name evidence="25" type="ORF">Q4490_00330</name>
    <name evidence="26" type="ORF">Q8W30_00150</name>
</gene>
<evidence type="ECO:0000256" key="3">
    <source>
        <dbReference type="ARBA" id="ARBA00012133"/>
    </source>
</evidence>
<dbReference type="EMBL" id="JAUOPG010000001">
    <property type="protein sequence ID" value="MDO6451996.1"/>
    <property type="molecule type" value="Genomic_DNA"/>
</dbReference>
<reference evidence="25" key="1">
    <citation type="submission" date="2023-07" db="EMBL/GenBank/DDBJ databases">
        <title>Genome content predicts the carbon catabolic preferences of heterotrophic bacteria.</title>
        <authorList>
            <person name="Gralka M."/>
        </authorList>
    </citation>
    <scope>NUCLEOTIDE SEQUENCE</scope>
    <source>
        <strain evidence="26">5G01</strain>
        <strain evidence="25">I2M16</strain>
    </source>
</reference>
<evidence type="ECO:0000256" key="23">
    <source>
        <dbReference type="PIRSR" id="PIRSR600829-4"/>
    </source>
</evidence>
<feature type="binding site" evidence="21">
    <location>
        <begin position="31"/>
        <end position="35"/>
    </location>
    <ligand>
        <name>substrate</name>
    </ligand>
</feature>
<dbReference type="PANTHER" id="PTHR34299:SF1">
    <property type="entry name" value="DIACYLGLYCEROL KINASE"/>
    <property type="match status" value="1"/>
</dbReference>
<keyword evidence="18" id="KW-0594">Phospholipid biosynthesis</keyword>
<keyword evidence="15 24" id="KW-1133">Transmembrane helix</keyword>
<keyword evidence="7 24" id="KW-0997">Cell inner membrane</keyword>
<evidence type="ECO:0000256" key="20">
    <source>
        <dbReference type="PIRSR" id="PIRSR600829-1"/>
    </source>
</evidence>
<proteinExistence type="inferred from homology"/>
<evidence type="ECO:0000256" key="7">
    <source>
        <dbReference type="ARBA" id="ARBA00022519"/>
    </source>
</evidence>
<feature type="binding site" evidence="22">
    <location>
        <begin position="95"/>
        <end position="96"/>
    </location>
    <ligand>
        <name>ATP</name>
        <dbReference type="ChEBI" id="CHEBI:30616"/>
    </ligand>
</feature>
<evidence type="ECO:0000256" key="18">
    <source>
        <dbReference type="ARBA" id="ARBA00023209"/>
    </source>
</evidence>
<keyword evidence="12 24" id="KW-0418">Kinase</keyword>
<evidence type="ECO:0000256" key="17">
    <source>
        <dbReference type="ARBA" id="ARBA00023136"/>
    </source>
</evidence>
<feature type="binding site" evidence="22">
    <location>
        <position position="10"/>
    </location>
    <ligand>
        <name>ATP</name>
        <dbReference type="ChEBI" id="CHEBI:30616"/>
    </ligand>
</feature>
<comment type="cofactor">
    <cofactor evidence="23">
        <name>Mg(2+)</name>
        <dbReference type="ChEBI" id="CHEBI:18420"/>
    </cofactor>
    <text evidence="23">Mn(2+), Zn(2+), Cd(2+) and Co(2+) support activity to lesser extents.</text>
</comment>
<keyword evidence="6" id="KW-0444">Lipid biosynthesis</keyword>
<comment type="caution">
    <text evidence="25">The sequence shown here is derived from an EMBL/GenBank/DDBJ whole genome shotgun (WGS) entry which is preliminary data.</text>
</comment>
<keyword evidence="5" id="KW-1003">Cell membrane</keyword>
<feature type="binding site" evidence="22">
    <location>
        <position position="29"/>
    </location>
    <ligand>
        <name>ATP</name>
        <dbReference type="ChEBI" id="CHEBI:30616"/>
    </ligand>
</feature>
<evidence type="ECO:0000256" key="14">
    <source>
        <dbReference type="ARBA" id="ARBA00022842"/>
    </source>
</evidence>
<keyword evidence="9 24" id="KW-0812">Transmembrane</keyword>
<dbReference type="Gene3D" id="1.10.287.3610">
    <property type="match status" value="1"/>
</dbReference>
<keyword evidence="16 24" id="KW-0443">Lipid metabolism</keyword>
<dbReference type="AlphaFoldDB" id="A0AAW7XE20"/>
<evidence type="ECO:0000256" key="4">
    <source>
        <dbReference type="ARBA" id="ARBA00017575"/>
    </source>
</evidence>
<feature type="binding site" evidence="21">
    <location>
        <position position="99"/>
    </location>
    <ligand>
        <name>substrate</name>
    </ligand>
</feature>
<sequence>MITKSRGLARLYYASKYTVQGIKAAFRHEPAFEYEVYAFIVLFPASFFVAQSPTQWALLVGSCVLVFAFELINSAIEAVVDRVGAEYHELAGRAKDLGSATVTMGLIIVVLMWGAVIAENGSLF</sequence>
<feature type="binding site" evidence="22">
    <location>
        <begin position="86"/>
        <end position="88"/>
    </location>
    <ligand>
        <name>ATP</name>
        <dbReference type="ChEBI" id="CHEBI:30616"/>
    </ligand>
</feature>
<evidence type="ECO:0000256" key="24">
    <source>
        <dbReference type="RuleBase" id="RU363065"/>
    </source>
</evidence>
<dbReference type="GO" id="GO:0005524">
    <property type="term" value="F:ATP binding"/>
    <property type="evidence" value="ECO:0007669"/>
    <property type="project" value="UniProtKB-KW"/>
</dbReference>
<dbReference type="InterPro" id="IPR036945">
    <property type="entry name" value="DAGK_sf"/>
</dbReference>
<dbReference type="GeneID" id="89456671"/>
<keyword evidence="10 23" id="KW-0479">Metal-binding</keyword>
<comment type="catalytic activity">
    <reaction evidence="24">
        <text>a 1,2-diacyl-sn-glycerol + ATP = a 1,2-diacyl-sn-glycero-3-phosphate + ADP + H(+)</text>
        <dbReference type="Rhea" id="RHEA:10272"/>
        <dbReference type="ChEBI" id="CHEBI:15378"/>
        <dbReference type="ChEBI" id="CHEBI:17815"/>
        <dbReference type="ChEBI" id="CHEBI:30616"/>
        <dbReference type="ChEBI" id="CHEBI:58608"/>
        <dbReference type="ChEBI" id="CHEBI:456216"/>
        <dbReference type="EC" id="2.7.1.107"/>
    </reaction>
</comment>
<keyword evidence="28" id="KW-1185">Reference proteome</keyword>
<keyword evidence="11 22" id="KW-0547">Nucleotide-binding</keyword>